<keyword evidence="2" id="KW-1185">Reference proteome</keyword>
<dbReference type="InParanoid" id="A0A165NM73"/>
<dbReference type="Proteomes" id="UP000077266">
    <property type="component" value="Unassembled WGS sequence"/>
</dbReference>
<name>A0A165NM73_EXIGL</name>
<organism evidence="1 2">
    <name type="scientific">Exidia glandulosa HHB12029</name>
    <dbReference type="NCBI Taxonomy" id="1314781"/>
    <lineage>
        <taxon>Eukaryota</taxon>
        <taxon>Fungi</taxon>
        <taxon>Dikarya</taxon>
        <taxon>Basidiomycota</taxon>
        <taxon>Agaricomycotina</taxon>
        <taxon>Agaricomycetes</taxon>
        <taxon>Auriculariales</taxon>
        <taxon>Exidiaceae</taxon>
        <taxon>Exidia</taxon>
    </lineage>
</organism>
<evidence type="ECO:0000313" key="2">
    <source>
        <dbReference type="Proteomes" id="UP000077266"/>
    </source>
</evidence>
<sequence>MFLPGHDRPGPVPTRQLSIAVLISLDDSSLRSQFELVCGAESYSAYCRPLHL</sequence>
<accession>A0A165NM73</accession>
<evidence type="ECO:0000313" key="1">
    <source>
        <dbReference type="EMBL" id="KZW00942.1"/>
    </source>
</evidence>
<dbReference type="AlphaFoldDB" id="A0A165NM73"/>
<proteinExistence type="predicted"/>
<protein>
    <submittedName>
        <fullName evidence="1">Uncharacterized protein</fullName>
    </submittedName>
</protein>
<reference evidence="1 2" key="1">
    <citation type="journal article" date="2016" name="Mol. Biol. Evol.">
        <title>Comparative Genomics of Early-Diverging Mushroom-Forming Fungi Provides Insights into the Origins of Lignocellulose Decay Capabilities.</title>
        <authorList>
            <person name="Nagy L.G."/>
            <person name="Riley R."/>
            <person name="Tritt A."/>
            <person name="Adam C."/>
            <person name="Daum C."/>
            <person name="Floudas D."/>
            <person name="Sun H."/>
            <person name="Yadav J.S."/>
            <person name="Pangilinan J."/>
            <person name="Larsson K.H."/>
            <person name="Matsuura K."/>
            <person name="Barry K."/>
            <person name="Labutti K."/>
            <person name="Kuo R."/>
            <person name="Ohm R.A."/>
            <person name="Bhattacharya S.S."/>
            <person name="Shirouzu T."/>
            <person name="Yoshinaga Y."/>
            <person name="Martin F.M."/>
            <person name="Grigoriev I.V."/>
            <person name="Hibbett D.S."/>
        </authorList>
    </citation>
    <scope>NUCLEOTIDE SEQUENCE [LARGE SCALE GENOMIC DNA]</scope>
    <source>
        <strain evidence="1 2">HHB12029</strain>
    </source>
</reference>
<dbReference type="EMBL" id="KV425897">
    <property type="protein sequence ID" value="KZW00942.1"/>
    <property type="molecule type" value="Genomic_DNA"/>
</dbReference>
<gene>
    <name evidence="1" type="ORF">EXIGLDRAFT_720019</name>
</gene>